<reference evidence="1" key="1">
    <citation type="submission" date="2024-10" db="EMBL/GenBank/DDBJ databases">
        <title>Aeromonas and Pseudomonas from the Cagarras Archipelago, Rio de Janeiro, Brazil.</title>
        <authorList>
            <person name="Canellas A.L.B."/>
            <person name="Laport M.S."/>
        </authorList>
    </citation>
    <scope>NUCLEOTIDE SEQUENCE</scope>
    <source>
        <strain evidence="1">ACP-7</strain>
    </source>
</reference>
<protein>
    <submittedName>
        <fullName evidence="1">Uncharacterized protein</fullName>
    </submittedName>
</protein>
<dbReference type="Proteomes" id="UP001615411">
    <property type="component" value="Unassembled WGS sequence"/>
</dbReference>
<comment type="caution">
    <text evidence="1">The sequence shown here is derived from an EMBL/GenBank/DDBJ whole genome shotgun (WGS) entry which is preliminary data.</text>
</comment>
<accession>A0ACC7M104</accession>
<keyword evidence="2" id="KW-1185">Reference proteome</keyword>
<organism evidence="1 2">
    <name type="scientific">Pseudomonas caricapapayae</name>
    <dbReference type="NCBI Taxonomy" id="46678"/>
    <lineage>
        <taxon>Bacteria</taxon>
        <taxon>Pseudomonadati</taxon>
        <taxon>Pseudomonadota</taxon>
        <taxon>Gammaproteobacteria</taxon>
        <taxon>Pseudomonadales</taxon>
        <taxon>Pseudomonadaceae</taxon>
        <taxon>Pseudomonas</taxon>
    </lineage>
</organism>
<evidence type="ECO:0000313" key="2">
    <source>
        <dbReference type="Proteomes" id="UP001615411"/>
    </source>
</evidence>
<gene>
    <name evidence="1" type="ORF">ACIKP7_14290</name>
</gene>
<name>A0ACC7M104_9PSED</name>
<evidence type="ECO:0000313" key="1">
    <source>
        <dbReference type="EMBL" id="MFJ1339292.1"/>
    </source>
</evidence>
<sequence>MNFFTKLFAQSEDEILEIWRRIKAMDDEHLRDVAKLKATETSGQLAFVALYIRMEDGIIREFEQEGDGYFAHMQSGLRTLYKNDAILLGDHAELKKLRKIIKELIDKK</sequence>
<dbReference type="EMBL" id="JBIUGF010000041">
    <property type="protein sequence ID" value="MFJ1339292.1"/>
    <property type="molecule type" value="Genomic_DNA"/>
</dbReference>
<proteinExistence type="predicted"/>